<name>A0AAV3UQ93_9EURY</name>
<evidence type="ECO:0000313" key="2">
    <source>
        <dbReference type="EMBL" id="GAA5063010.1"/>
    </source>
</evidence>
<protein>
    <submittedName>
        <fullName evidence="2">Uncharacterized protein</fullName>
    </submittedName>
</protein>
<proteinExistence type="predicted"/>
<feature type="transmembrane region" description="Helical" evidence="1">
    <location>
        <begin position="12"/>
        <end position="33"/>
    </location>
</feature>
<dbReference type="Proteomes" id="UP001501729">
    <property type="component" value="Unassembled WGS sequence"/>
</dbReference>
<sequence>MSKTNTPQSQLAIVITGGVILTVAVAGALYFLVQLEMPILLAVVIGLIVAALAIGRFYLVTKHQLF</sequence>
<evidence type="ECO:0000256" key="1">
    <source>
        <dbReference type="SAM" id="Phobius"/>
    </source>
</evidence>
<accession>A0AAV3UQ93</accession>
<reference evidence="2 3" key="1">
    <citation type="journal article" date="2019" name="Int. J. Syst. Evol. Microbiol.">
        <title>The Global Catalogue of Microorganisms (GCM) 10K type strain sequencing project: providing services to taxonomists for standard genome sequencing and annotation.</title>
        <authorList>
            <consortium name="The Broad Institute Genomics Platform"/>
            <consortium name="The Broad Institute Genome Sequencing Center for Infectious Disease"/>
            <person name="Wu L."/>
            <person name="Ma J."/>
        </authorList>
    </citation>
    <scope>NUCLEOTIDE SEQUENCE [LARGE SCALE GENOMIC DNA]</scope>
    <source>
        <strain evidence="2 3">JCM 17504</strain>
    </source>
</reference>
<dbReference type="EMBL" id="BAABKX010000024">
    <property type="protein sequence ID" value="GAA5063010.1"/>
    <property type="molecule type" value="Genomic_DNA"/>
</dbReference>
<dbReference type="AlphaFoldDB" id="A0AAV3UQ93"/>
<evidence type="ECO:0000313" key="3">
    <source>
        <dbReference type="Proteomes" id="UP001501729"/>
    </source>
</evidence>
<keyword evidence="1" id="KW-0812">Transmembrane</keyword>
<keyword evidence="1" id="KW-0472">Membrane</keyword>
<gene>
    <name evidence="2" type="ORF">GCM10025751_50950</name>
</gene>
<keyword evidence="1" id="KW-1133">Transmembrane helix</keyword>
<keyword evidence="3" id="KW-1185">Reference proteome</keyword>
<comment type="caution">
    <text evidence="2">The sequence shown here is derived from an EMBL/GenBank/DDBJ whole genome shotgun (WGS) entry which is preliminary data.</text>
</comment>
<dbReference type="GeneID" id="68617149"/>
<feature type="transmembrane region" description="Helical" evidence="1">
    <location>
        <begin position="39"/>
        <end position="59"/>
    </location>
</feature>
<organism evidence="2 3">
    <name type="scientific">Haladaptatus pallidirubidus</name>
    <dbReference type="NCBI Taxonomy" id="1008152"/>
    <lineage>
        <taxon>Archaea</taxon>
        <taxon>Methanobacteriati</taxon>
        <taxon>Methanobacteriota</taxon>
        <taxon>Stenosarchaea group</taxon>
        <taxon>Halobacteria</taxon>
        <taxon>Halobacteriales</taxon>
        <taxon>Haladaptataceae</taxon>
        <taxon>Haladaptatus</taxon>
    </lineage>
</organism>
<dbReference type="RefSeq" id="WP_227778579.1">
    <property type="nucleotide sequence ID" value="NZ_BAABKX010000024.1"/>
</dbReference>